<feature type="chain" id="PRO_5016375001" description="M23ase beta-sheet core domain-containing protein" evidence="1">
    <location>
        <begin position="29"/>
        <end position="317"/>
    </location>
</feature>
<dbReference type="InterPro" id="IPR016047">
    <property type="entry name" value="M23ase_b-sheet_dom"/>
</dbReference>
<proteinExistence type="predicted"/>
<dbReference type="Pfam" id="PF01551">
    <property type="entry name" value="Peptidase_M23"/>
    <property type="match status" value="1"/>
</dbReference>
<dbReference type="CDD" id="cd12797">
    <property type="entry name" value="M23_peptidase"/>
    <property type="match status" value="1"/>
</dbReference>
<keyword evidence="4" id="KW-1185">Reference proteome</keyword>
<dbReference type="OrthoDB" id="1112802at2"/>
<name>A0A316U0P6_9BACT</name>
<accession>A0A316U0P6</accession>
<evidence type="ECO:0000313" key="3">
    <source>
        <dbReference type="EMBL" id="PWN06296.1"/>
    </source>
</evidence>
<evidence type="ECO:0000256" key="1">
    <source>
        <dbReference type="SAM" id="SignalP"/>
    </source>
</evidence>
<dbReference type="EMBL" id="QGGB01000007">
    <property type="protein sequence ID" value="PWN06296.1"/>
    <property type="molecule type" value="Genomic_DNA"/>
</dbReference>
<dbReference type="Proteomes" id="UP000245533">
    <property type="component" value="Unassembled WGS sequence"/>
</dbReference>
<evidence type="ECO:0000259" key="2">
    <source>
        <dbReference type="Pfam" id="PF01551"/>
    </source>
</evidence>
<dbReference type="InterPro" id="IPR011055">
    <property type="entry name" value="Dup_hybrid_motif"/>
</dbReference>
<protein>
    <recommendedName>
        <fullName evidence="2">M23ase beta-sheet core domain-containing protein</fullName>
    </recommendedName>
</protein>
<feature type="domain" description="M23ase beta-sheet core" evidence="2">
    <location>
        <begin position="152"/>
        <end position="245"/>
    </location>
</feature>
<keyword evidence="1" id="KW-0732">Signal</keyword>
<reference evidence="3 4" key="1">
    <citation type="submission" date="2018-05" db="EMBL/GenBank/DDBJ databases">
        <title>Rhodohalobacter halophilus gen. nov., sp. nov., a moderately halophilic member of the family Balneolaceae.</title>
        <authorList>
            <person name="Liu Z.-W."/>
        </authorList>
    </citation>
    <scope>NUCLEOTIDE SEQUENCE [LARGE SCALE GENOMIC DNA]</scope>
    <source>
        <strain evidence="3 4">8A47</strain>
    </source>
</reference>
<gene>
    <name evidence="3" type="ORF">DDZ15_10760</name>
</gene>
<dbReference type="AlphaFoldDB" id="A0A316U0P6"/>
<dbReference type="Gene3D" id="2.70.70.10">
    <property type="entry name" value="Glucose Permease (Domain IIA)"/>
    <property type="match status" value="1"/>
</dbReference>
<dbReference type="RefSeq" id="WP_109647089.1">
    <property type="nucleotide sequence ID" value="NZ_QGGB01000007.1"/>
</dbReference>
<organism evidence="3 4">
    <name type="scientific">Rhodohalobacter mucosus</name>
    <dbReference type="NCBI Taxonomy" id="2079485"/>
    <lineage>
        <taxon>Bacteria</taxon>
        <taxon>Pseudomonadati</taxon>
        <taxon>Balneolota</taxon>
        <taxon>Balneolia</taxon>
        <taxon>Balneolales</taxon>
        <taxon>Balneolaceae</taxon>
        <taxon>Rhodohalobacter</taxon>
    </lineage>
</organism>
<evidence type="ECO:0000313" key="4">
    <source>
        <dbReference type="Proteomes" id="UP000245533"/>
    </source>
</evidence>
<sequence length="317" mass="36483">MDMKQILTFSTWILCSIMLSGLSHSANAQHRPIEVTYEANNRDGYSFYAINRTPIPMIVTIGFSDLRNLDASEALPFSRNVSGARVRLLTLSKQWSDQQSHFRYSTRYHSGCLDTDPDDVEYLLPFREGTFARASELSYLGEMVNREAPDDWYSISFRTENETEIYSARKGVVVDVQDGENDPGSNLLYTSNRNTVTVVHEDCTFARYSVFRDDEIYVSEGETVYPGQPLGKMAGDEFELGNQIRMLVYYRNDDSVVFNPADADGVSNWRYIKPVFRTTQNRSLHVTSNELYESVHPEEVITSEMSRRERRKWSRSN</sequence>
<feature type="signal peptide" evidence="1">
    <location>
        <begin position="1"/>
        <end position="28"/>
    </location>
</feature>
<comment type="caution">
    <text evidence="3">The sequence shown here is derived from an EMBL/GenBank/DDBJ whole genome shotgun (WGS) entry which is preliminary data.</text>
</comment>